<dbReference type="EMBL" id="ML976667">
    <property type="protein sequence ID" value="KAF1976176.1"/>
    <property type="molecule type" value="Genomic_DNA"/>
</dbReference>
<dbReference type="Proteomes" id="UP000800036">
    <property type="component" value="Unassembled WGS sequence"/>
</dbReference>
<reference evidence="2" key="1">
    <citation type="journal article" date="2020" name="Stud. Mycol.">
        <title>101 Dothideomycetes genomes: a test case for predicting lifestyles and emergence of pathogens.</title>
        <authorList>
            <person name="Haridas S."/>
            <person name="Albert R."/>
            <person name="Binder M."/>
            <person name="Bloem J."/>
            <person name="Labutti K."/>
            <person name="Salamov A."/>
            <person name="Andreopoulos B."/>
            <person name="Baker S."/>
            <person name="Barry K."/>
            <person name="Bills G."/>
            <person name="Bluhm B."/>
            <person name="Cannon C."/>
            <person name="Castanera R."/>
            <person name="Culley D."/>
            <person name="Daum C."/>
            <person name="Ezra D."/>
            <person name="Gonzalez J."/>
            <person name="Henrissat B."/>
            <person name="Kuo A."/>
            <person name="Liang C."/>
            <person name="Lipzen A."/>
            <person name="Lutzoni F."/>
            <person name="Magnuson J."/>
            <person name="Mondo S."/>
            <person name="Nolan M."/>
            <person name="Ohm R."/>
            <person name="Pangilinan J."/>
            <person name="Park H.-J."/>
            <person name="Ramirez L."/>
            <person name="Alfaro M."/>
            <person name="Sun H."/>
            <person name="Tritt A."/>
            <person name="Yoshinaga Y."/>
            <person name="Zwiers L.-H."/>
            <person name="Turgeon B."/>
            <person name="Goodwin S."/>
            <person name="Spatafora J."/>
            <person name="Crous P."/>
            <person name="Grigoriev I."/>
        </authorList>
    </citation>
    <scope>NUCLEOTIDE SEQUENCE</scope>
    <source>
        <strain evidence="2">CBS 107.79</strain>
    </source>
</reference>
<evidence type="ECO:0000313" key="3">
    <source>
        <dbReference type="Proteomes" id="UP000800036"/>
    </source>
</evidence>
<organism evidence="2 3">
    <name type="scientific">Bimuria novae-zelandiae CBS 107.79</name>
    <dbReference type="NCBI Taxonomy" id="1447943"/>
    <lineage>
        <taxon>Eukaryota</taxon>
        <taxon>Fungi</taxon>
        <taxon>Dikarya</taxon>
        <taxon>Ascomycota</taxon>
        <taxon>Pezizomycotina</taxon>
        <taxon>Dothideomycetes</taxon>
        <taxon>Pleosporomycetidae</taxon>
        <taxon>Pleosporales</taxon>
        <taxon>Massarineae</taxon>
        <taxon>Didymosphaeriaceae</taxon>
        <taxon>Bimuria</taxon>
    </lineage>
</organism>
<gene>
    <name evidence="2" type="ORF">BU23DRAFT_42482</name>
</gene>
<accession>A0A6A5VME3</accession>
<feature type="compositionally biased region" description="Low complexity" evidence="1">
    <location>
        <begin position="178"/>
        <end position="192"/>
    </location>
</feature>
<feature type="compositionally biased region" description="Basic residues" evidence="1">
    <location>
        <begin position="1"/>
        <end position="11"/>
    </location>
</feature>
<sequence>MSLGRRHRSRTRQASETRASPRMKLPTAVVFRPAERMLTEVRASTEQRRDALQKRKPVERLADRQWRSITVAAGPHASSSPAISPSDIGDFVQVRSFKTSLSSFLSLPPLPPPGAKPHPVVRYLVPQTRPGSISHALPRPPALLLYCGRRRGALAFFSFASFRLMLYTPHVAVPALTSSSPSSRHHSPFLALPSPPLAPLD</sequence>
<keyword evidence="3" id="KW-1185">Reference proteome</keyword>
<name>A0A6A5VME3_9PLEO</name>
<evidence type="ECO:0000256" key="1">
    <source>
        <dbReference type="SAM" id="MobiDB-lite"/>
    </source>
</evidence>
<proteinExistence type="predicted"/>
<protein>
    <submittedName>
        <fullName evidence="2">Uncharacterized protein</fullName>
    </submittedName>
</protein>
<dbReference type="AlphaFoldDB" id="A0A6A5VME3"/>
<feature type="region of interest" description="Disordered" evidence="1">
    <location>
        <begin position="1"/>
        <end position="25"/>
    </location>
</feature>
<feature type="region of interest" description="Disordered" evidence="1">
    <location>
        <begin position="177"/>
        <end position="201"/>
    </location>
</feature>
<evidence type="ECO:0000313" key="2">
    <source>
        <dbReference type="EMBL" id="KAF1976176.1"/>
    </source>
</evidence>